<feature type="signal peptide" evidence="2">
    <location>
        <begin position="1"/>
        <end position="28"/>
    </location>
</feature>
<evidence type="ECO:0000256" key="2">
    <source>
        <dbReference type="SAM" id="SignalP"/>
    </source>
</evidence>
<keyword evidence="4" id="KW-1185">Reference proteome</keyword>
<name>A0A919CL96_9ACTN</name>
<feature type="chain" id="PRO_5037598964" description="Secreted protein" evidence="2">
    <location>
        <begin position="29"/>
        <end position="459"/>
    </location>
</feature>
<feature type="region of interest" description="Disordered" evidence="1">
    <location>
        <begin position="172"/>
        <end position="308"/>
    </location>
</feature>
<feature type="compositionally biased region" description="Basic and acidic residues" evidence="1">
    <location>
        <begin position="264"/>
        <end position="273"/>
    </location>
</feature>
<organism evidence="3 4">
    <name type="scientific">Nocardiopsis kunsanensis</name>
    <dbReference type="NCBI Taxonomy" id="141693"/>
    <lineage>
        <taxon>Bacteria</taxon>
        <taxon>Bacillati</taxon>
        <taxon>Actinomycetota</taxon>
        <taxon>Actinomycetes</taxon>
        <taxon>Streptosporangiales</taxon>
        <taxon>Nocardiopsidaceae</taxon>
        <taxon>Nocardiopsis</taxon>
    </lineage>
</organism>
<evidence type="ECO:0008006" key="5">
    <source>
        <dbReference type="Google" id="ProtNLM"/>
    </source>
</evidence>
<dbReference type="EMBL" id="BMXL01000035">
    <property type="protein sequence ID" value="GHD35768.1"/>
    <property type="molecule type" value="Genomic_DNA"/>
</dbReference>
<sequence length="459" mass="49287">MRKHRTWWVALLGAGALTVCGTAVPVSADGGGPAHPRAERGGSDHGLDGFTIGRLPEGLERHRVNASSSHEDEDVRRSEITWVQGADELAGRVAVLRSEALQELDDLRRDRFGHVRADALERLGRDEGFENGAYLSQNTGELFWVESPGVAVLAHLDPGRWTREELERTAGAIVPAAEESAPRPVRGTEEAAPPPVRDTGEPSPEEGSPDGNGGTSSEGASSEGGPEGLGPEEGPVLDVPTQHDPERPEAVADGAPEDMPAPARADRDPELRQQRNGQPLEELSPAEVTRLPEDTAFPDGIVFPDKSDRQGVPAFQQCLVNRFEEHGGLRPEQEGLSEETRAFVDRVQATGELAGGERNRLLATSWYHGSRDDKLRAAEECVSEQGSAAQDADRPFGTVSEVVVELDAQSRAAFDNVRAGGRTDAGATAAAEPVTAPVGPEEWERIQEHLPWHLPTVDT</sequence>
<keyword evidence="2" id="KW-0732">Signal</keyword>
<evidence type="ECO:0000256" key="1">
    <source>
        <dbReference type="SAM" id="MobiDB-lite"/>
    </source>
</evidence>
<gene>
    <name evidence="3" type="ORF">GCM10007147_42530</name>
</gene>
<evidence type="ECO:0000313" key="4">
    <source>
        <dbReference type="Proteomes" id="UP000654947"/>
    </source>
</evidence>
<protein>
    <recommendedName>
        <fullName evidence="5">Secreted protein</fullName>
    </recommendedName>
</protein>
<dbReference type="Proteomes" id="UP000654947">
    <property type="component" value="Unassembled WGS sequence"/>
</dbReference>
<accession>A0A919CL96</accession>
<comment type="caution">
    <text evidence="3">The sequence shown here is derived from an EMBL/GenBank/DDBJ whole genome shotgun (WGS) entry which is preliminary data.</text>
</comment>
<evidence type="ECO:0000313" key="3">
    <source>
        <dbReference type="EMBL" id="GHD35768.1"/>
    </source>
</evidence>
<feature type="compositionally biased region" description="Basic and acidic residues" evidence="1">
    <location>
        <begin position="241"/>
        <end position="250"/>
    </location>
</feature>
<dbReference type="AlphaFoldDB" id="A0A919CL96"/>
<reference evidence="3 4" key="1">
    <citation type="journal article" date="2014" name="Int. J. Syst. Evol. Microbiol.">
        <title>Complete genome sequence of Corynebacterium casei LMG S-19264T (=DSM 44701T), isolated from a smear-ripened cheese.</title>
        <authorList>
            <consortium name="US DOE Joint Genome Institute (JGI-PGF)"/>
            <person name="Walter F."/>
            <person name="Albersmeier A."/>
            <person name="Kalinowski J."/>
            <person name="Ruckert C."/>
        </authorList>
    </citation>
    <scope>NUCLEOTIDE SEQUENCE [LARGE SCALE GENOMIC DNA]</scope>
    <source>
        <strain evidence="3 4">KCTC 19473</strain>
    </source>
</reference>
<proteinExistence type="predicted"/>
<dbReference type="RefSeq" id="WP_193518583.1">
    <property type="nucleotide sequence ID" value="NZ_BMXL01000035.1"/>
</dbReference>